<dbReference type="GO" id="GO:0032259">
    <property type="term" value="P:methylation"/>
    <property type="evidence" value="ECO:0007669"/>
    <property type="project" value="UniProtKB-KW"/>
</dbReference>
<dbReference type="InterPro" id="IPR013216">
    <property type="entry name" value="Methyltransf_11"/>
</dbReference>
<dbReference type="PANTHER" id="PTHR42912">
    <property type="entry name" value="METHYLTRANSFERASE"/>
    <property type="match status" value="1"/>
</dbReference>
<accession>A0A9X2SLW8</accession>
<keyword evidence="2" id="KW-0808">Transferase</keyword>
<evidence type="ECO:0000313" key="3">
    <source>
        <dbReference type="Proteomes" id="UP001144096"/>
    </source>
</evidence>
<keyword evidence="2" id="KW-0489">Methyltransferase</keyword>
<dbReference type="SUPFAM" id="SSF53335">
    <property type="entry name" value="S-adenosyl-L-methionine-dependent methyltransferases"/>
    <property type="match status" value="1"/>
</dbReference>
<dbReference type="InterPro" id="IPR029063">
    <property type="entry name" value="SAM-dependent_MTases_sf"/>
</dbReference>
<dbReference type="InterPro" id="IPR050508">
    <property type="entry name" value="Methyltransf_Superfamily"/>
</dbReference>
<evidence type="ECO:0000313" key="2">
    <source>
        <dbReference type="EMBL" id="MCR6485306.1"/>
    </source>
</evidence>
<dbReference type="AlphaFoldDB" id="A0A9X2SLW8"/>
<keyword evidence="3" id="KW-1185">Reference proteome</keyword>
<feature type="domain" description="Methyltransferase type 11" evidence="1">
    <location>
        <begin position="62"/>
        <end position="155"/>
    </location>
</feature>
<comment type="caution">
    <text evidence="2">The sequence shown here is derived from an EMBL/GenBank/DDBJ whole genome shotgun (WGS) entry which is preliminary data.</text>
</comment>
<reference evidence="2" key="1">
    <citation type="submission" date="2022-06" db="EMBL/GenBank/DDBJ databases">
        <title>Amycolatopsis iheyaensis sp. nov., a new species of the genus Amycolatopsis isolated from soil in Iheya island, Japan.</title>
        <authorList>
            <person name="Ngamcharungchit C."/>
            <person name="Kanto H."/>
            <person name="Take A."/>
            <person name="Intra B."/>
            <person name="Matsumoto A."/>
            <person name="Panbangred W."/>
            <person name="Inahashi Y."/>
        </authorList>
    </citation>
    <scope>NUCLEOTIDE SEQUENCE</scope>
    <source>
        <strain evidence="2">OK19-0408</strain>
    </source>
</reference>
<sequence length="276" mass="30561">MPVSGTLERPTREQLVRVQYADAQLVSDYAAAFGGWGPTARYHHSRIHAVDQVLLGREGTLLDVGCGPGMMVEHLLDDRPGAFTVTGCDRSAAMVDAGRRRVGKEAIFAVGDIEEMPFADGSFDTALAMGVLEYVDIVPALREIARVVKPGGLAVVTMLSPRSPYRLVEWGMYWPARRVLGGLEQALHVPRRHDARRTGIEALTPRRLRHELWRAGLQPVDTVFYDVTALVPPLDRVVRRWDRRWRAHPEATIARGAKGRLGTGYLIAARRVDGSV</sequence>
<dbReference type="PANTHER" id="PTHR42912:SF93">
    <property type="entry name" value="N6-ADENOSINE-METHYLTRANSFERASE TMT1A"/>
    <property type="match status" value="1"/>
</dbReference>
<dbReference type="Proteomes" id="UP001144096">
    <property type="component" value="Unassembled WGS sequence"/>
</dbReference>
<proteinExistence type="predicted"/>
<organism evidence="2 3">
    <name type="scientific">Amycolatopsis iheyensis</name>
    <dbReference type="NCBI Taxonomy" id="2945988"/>
    <lineage>
        <taxon>Bacteria</taxon>
        <taxon>Bacillati</taxon>
        <taxon>Actinomycetota</taxon>
        <taxon>Actinomycetes</taxon>
        <taxon>Pseudonocardiales</taxon>
        <taxon>Pseudonocardiaceae</taxon>
        <taxon>Amycolatopsis</taxon>
    </lineage>
</organism>
<dbReference type="GO" id="GO:0008757">
    <property type="term" value="F:S-adenosylmethionine-dependent methyltransferase activity"/>
    <property type="evidence" value="ECO:0007669"/>
    <property type="project" value="InterPro"/>
</dbReference>
<dbReference type="RefSeq" id="WP_257921906.1">
    <property type="nucleotide sequence ID" value="NZ_JAMXQV010000011.1"/>
</dbReference>
<dbReference type="EMBL" id="JAMXQV010000011">
    <property type="protein sequence ID" value="MCR6485306.1"/>
    <property type="molecule type" value="Genomic_DNA"/>
</dbReference>
<evidence type="ECO:0000259" key="1">
    <source>
        <dbReference type="Pfam" id="PF08241"/>
    </source>
</evidence>
<protein>
    <submittedName>
        <fullName evidence="2">Class I SAM-dependent methyltransferase</fullName>
    </submittedName>
</protein>
<name>A0A9X2SLW8_9PSEU</name>
<gene>
    <name evidence="2" type="ORF">M8542_20985</name>
</gene>
<dbReference type="CDD" id="cd02440">
    <property type="entry name" value="AdoMet_MTases"/>
    <property type="match status" value="1"/>
</dbReference>
<dbReference type="Gene3D" id="3.40.50.150">
    <property type="entry name" value="Vaccinia Virus protein VP39"/>
    <property type="match status" value="1"/>
</dbReference>
<dbReference type="Pfam" id="PF08241">
    <property type="entry name" value="Methyltransf_11"/>
    <property type="match status" value="1"/>
</dbReference>